<keyword evidence="1" id="KW-0472">Membrane</keyword>
<dbReference type="EMBL" id="CAXDID020000025">
    <property type="protein sequence ID" value="CAL5990713.1"/>
    <property type="molecule type" value="Genomic_DNA"/>
</dbReference>
<reference evidence="3 4" key="2">
    <citation type="submission" date="2024-07" db="EMBL/GenBank/DDBJ databases">
        <authorList>
            <person name="Akdeniz Z."/>
        </authorList>
    </citation>
    <scope>NUCLEOTIDE SEQUENCE [LARGE SCALE GENOMIC DNA]</scope>
</reference>
<feature type="transmembrane region" description="Helical" evidence="1">
    <location>
        <begin position="99"/>
        <end position="119"/>
    </location>
</feature>
<feature type="transmembrane region" description="Helical" evidence="1">
    <location>
        <begin position="7"/>
        <end position="29"/>
    </location>
</feature>
<dbReference type="PROSITE" id="PS51257">
    <property type="entry name" value="PROKAR_LIPOPROTEIN"/>
    <property type="match status" value="1"/>
</dbReference>
<organism evidence="2">
    <name type="scientific">Hexamita inflata</name>
    <dbReference type="NCBI Taxonomy" id="28002"/>
    <lineage>
        <taxon>Eukaryota</taxon>
        <taxon>Metamonada</taxon>
        <taxon>Diplomonadida</taxon>
        <taxon>Hexamitidae</taxon>
        <taxon>Hexamitinae</taxon>
        <taxon>Hexamita</taxon>
    </lineage>
</organism>
<evidence type="ECO:0000313" key="3">
    <source>
        <dbReference type="EMBL" id="CAL5990713.1"/>
    </source>
</evidence>
<evidence type="ECO:0000256" key="1">
    <source>
        <dbReference type="SAM" id="Phobius"/>
    </source>
</evidence>
<name>A0AA86PMZ1_9EUKA</name>
<keyword evidence="1" id="KW-1133">Transmembrane helix</keyword>
<comment type="caution">
    <text evidence="2">The sequence shown here is derived from an EMBL/GenBank/DDBJ whole genome shotgun (WGS) entry which is preliminary data.</text>
</comment>
<proteinExistence type="predicted"/>
<accession>A0AA86PMZ1</accession>
<feature type="transmembrane region" description="Helical" evidence="1">
    <location>
        <begin position="41"/>
        <end position="61"/>
    </location>
</feature>
<feature type="transmembrane region" description="Helical" evidence="1">
    <location>
        <begin position="73"/>
        <end position="93"/>
    </location>
</feature>
<dbReference type="Proteomes" id="UP001642409">
    <property type="component" value="Unassembled WGS sequence"/>
</dbReference>
<gene>
    <name evidence="3" type="ORF">HINF_LOCUS11545</name>
    <name evidence="2" type="ORF">HINF_LOCUS26050</name>
</gene>
<reference evidence="2" key="1">
    <citation type="submission" date="2023-06" db="EMBL/GenBank/DDBJ databases">
        <authorList>
            <person name="Kurt Z."/>
        </authorList>
    </citation>
    <scope>NUCLEOTIDE SEQUENCE</scope>
</reference>
<keyword evidence="1" id="KW-0812">Transmembrane</keyword>
<protein>
    <submittedName>
        <fullName evidence="3">Hypothetical_protein</fullName>
    </submittedName>
</protein>
<evidence type="ECO:0000313" key="2">
    <source>
        <dbReference type="EMBL" id="CAI9938405.1"/>
    </source>
</evidence>
<evidence type="ECO:0000313" key="4">
    <source>
        <dbReference type="Proteomes" id="UP001642409"/>
    </source>
</evidence>
<dbReference type="EMBL" id="CATOUU010000654">
    <property type="protein sequence ID" value="CAI9938405.1"/>
    <property type="molecule type" value="Genomic_DNA"/>
</dbReference>
<sequence length="149" mass="17400">MLTDSKILHWTVFAFSLLLALSCIIFWFASKTYWIDGFFRMLFIVVACVFIACSPFNWMKFLTEKFAFLSTRFWRSGFIILISLFPFPCFNKYCWVGTLSFQNAASLCLFIVGFVQLGLEVFDFQKDKNVQVVHVKTEQKITYTSSLPK</sequence>
<dbReference type="AlphaFoldDB" id="A0AA86PMZ1"/>
<keyword evidence="4" id="KW-1185">Reference proteome</keyword>